<feature type="chain" id="PRO_5032839909" description="DUF302 domain-containing protein" evidence="1">
    <location>
        <begin position="19"/>
        <end position="139"/>
    </location>
</feature>
<evidence type="ECO:0008006" key="4">
    <source>
        <dbReference type="Google" id="ProtNLM"/>
    </source>
</evidence>
<dbReference type="RefSeq" id="WP_193110737.1">
    <property type="nucleotide sequence ID" value="NZ_CP041406.1"/>
</dbReference>
<dbReference type="KEGG" id="spal:FM071_09295"/>
<protein>
    <recommendedName>
        <fullName evidence="4">DUF302 domain-containing protein</fullName>
    </recommendedName>
</protein>
<organism evidence="2 3">
    <name type="scientific">Sulfurimonas paralvinellae</name>
    <dbReference type="NCBI Taxonomy" id="317658"/>
    <lineage>
        <taxon>Bacteria</taxon>
        <taxon>Pseudomonadati</taxon>
        <taxon>Campylobacterota</taxon>
        <taxon>Epsilonproteobacteria</taxon>
        <taxon>Campylobacterales</taxon>
        <taxon>Sulfurimonadaceae</taxon>
        <taxon>Sulfurimonas</taxon>
    </lineage>
</organism>
<feature type="signal peptide" evidence="1">
    <location>
        <begin position="1"/>
        <end position="18"/>
    </location>
</feature>
<evidence type="ECO:0000256" key="1">
    <source>
        <dbReference type="SAM" id="SignalP"/>
    </source>
</evidence>
<reference evidence="2 3" key="1">
    <citation type="submission" date="2019-07" db="EMBL/GenBank/DDBJ databases">
        <title>Sulfurimonas paralvinellae sp. nov., a novel mesophilic, hydrogen- and sulfur-oxidizing chemolithoautotroph within the Epsilonproteo- bacteria isolated from a deep-sea hydrothermal vent polychaete nest, reclassification of Thiomicrospira denitrificans as Sulfurimonas denitrificans comb. nov. and emended description of the genus Sulfurimonas.</title>
        <authorList>
            <person name="Wang S."/>
            <person name="Jiang L."/>
            <person name="Shao Z."/>
        </authorList>
    </citation>
    <scope>NUCLEOTIDE SEQUENCE [LARGE SCALE GENOMIC DNA]</scope>
    <source>
        <strain evidence="2 3">GO25</strain>
    </source>
</reference>
<sequence length="139" mass="16018">MKTFTLFLLMLLVVDVSASDSHWEALIIKKMLEGMSTKSEIRVYSHDTHLEHIAADSEKIFVVKNCEKADFVLSDKGIQKSCKKPIIVFSYEKYLKDPKAVGVFFWQKGRPTIRFSSKRLQQFGLQVKGELLKFVSTRN</sequence>
<accession>A0A7M1B9S7</accession>
<keyword evidence="1" id="KW-0732">Signal</keyword>
<dbReference type="EMBL" id="CP041406">
    <property type="protein sequence ID" value="QOP46477.1"/>
    <property type="molecule type" value="Genomic_DNA"/>
</dbReference>
<name>A0A7M1B9S7_9BACT</name>
<dbReference type="Proteomes" id="UP000593580">
    <property type="component" value="Chromosome"/>
</dbReference>
<dbReference type="AlphaFoldDB" id="A0A7M1B9S7"/>
<proteinExistence type="predicted"/>
<evidence type="ECO:0000313" key="2">
    <source>
        <dbReference type="EMBL" id="QOP46477.1"/>
    </source>
</evidence>
<evidence type="ECO:0000313" key="3">
    <source>
        <dbReference type="Proteomes" id="UP000593580"/>
    </source>
</evidence>
<gene>
    <name evidence="2" type="ORF">FM071_09295</name>
</gene>
<keyword evidence="3" id="KW-1185">Reference proteome</keyword>